<evidence type="ECO:0000256" key="5">
    <source>
        <dbReference type="HAMAP-Rule" id="MF_01804"/>
    </source>
</evidence>
<sequence length="197" mass="21664">MTTMMAKLEGLLFISGDEGMTVGELAALTGMMKPAVNQTLVRLNEKYAADPDSALTILKSNETVRLATKATLADTVKRYFEAPSSTGLSQASLEVLAIIAYHQPITRIEIDEIRGVQSSGTLNKLALRQLVTEVGRKQEAGRPKLYGTTDYFMDYFGLKALSDLPPLPEPQEPETTESGHQLFLKQFNQELNPEEKG</sequence>
<dbReference type="HAMAP" id="MF_01804">
    <property type="entry name" value="ScpB"/>
    <property type="match status" value="1"/>
</dbReference>
<dbReference type="Pfam" id="PF04079">
    <property type="entry name" value="SMC_ScpB"/>
    <property type="match status" value="1"/>
</dbReference>
<keyword evidence="7" id="KW-1185">Reference proteome</keyword>
<keyword evidence="2 5" id="KW-0132">Cell division</keyword>
<gene>
    <name evidence="5" type="primary">scpB</name>
    <name evidence="6" type="ORF">FC96_GL000306</name>
</gene>
<dbReference type="OrthoDB" id="9806226at2"/>
<dbReference type="RefSeq" id="WP_056941739.1">
    <property type="nucleotide sequence ID" value="NZ_AZCX01000001.1"/>
</dbReference>
<keyword evidence="1 5" id="KW-0963">Cytoplasm</keyword>
<dbReference type="SUPFAM" id="SSF46785">
    <property type="entry name" value="Winged helix' DNA-binding domain"/>
    <property type="match status" value="2"/>
</dbReference>
<dbReference type="EMBL" id="AZCX01000001">
    <property type="protein sequence ID" value="KRK49382.1"/>
    <property type="molecule type" value="Genomic_DNA"/>
</dbReference>
<evidence type="ECO:0000256" key="1">
    <source>
        <dbReference type="ARBA" id="ARBA00022490"/>
    </source>
</evidence>
<dbReference type="STRING" id="1302272.FC96_GL000306"/>
<evidence type="ECO:0000256" key="3">
    <source>
        <dbReference type="ARBA" id="ARBA00022829"/>
    </source>
</evidence>
<comment type="similarity">
    <text evidence="5">Belongs to the ScpB family.</text>
</comment>
<dbReference type="PANTHER" id="PTHR34298:SF2">
    <property type="entry name" value="SEGREGATION AND CONDENSATION PROTEIN B"/>
    <property type="match status" value="1"/>
</dbReference>
<dbReference type="Proteomes" id="UP000050911">
    <property type="component" value="Unassembled WGS sequence"/>
</dbReference>
<dbReference type="GO" id="GO:0006260">
    <property type="term" value="P:DNA replication"/>
    <property type="evidence" value="ECO:0007669"/>
    <property type="project" value="UniProtKB-UniRule"/>
</dbReference>
<comment type="caution">
    <text evidence="6">The sequence shown here is derived from an EMBL/GenBank/DDBJ whole genome shotgun (WGS) entry which is preliminary data.</text>
</comment>
<dbReference type="PIRSF" id="PIRSF019345">
    <property type="entry name" value="ScpB"/>
    <property type="match status" value="1"/>
</dbReference>
<dbReference type="GO" id="GO:0051304">
    <property type="term" value="P:chromosome separation"/>
    <property type="evidence" value="ECO:0007669"/>
    <property type="project" value="InterPro"/>
</dbReference>
<reference evidence="6 7" key="1">
    <citation type="journal article" date="2015" name="Genome Announc.">
        <title>Expanding the biotechnology potential of lactobacilli through comparative genomics of 213 strains and associated genera.</title>
        <authorList>
            <person name="Sun Z."/>
            <person name="Harris H.M."/>
            <person name="McCann A."/>
            <person name="Guo C."/>
            <person name="Argimon S."/>
            <person name="Zhang W."/>
            <person name="Yang X."/>
            <person name="Jeffery I.B."/>
            <person name="Cooney J.C."/>
            <person name="Kagawa T.F."/>
            <person name="Liu W."/>
            <person name="Song Y."/>
            <person name="Salvetti E."/>
            <person name="Wrobel A."/>
            <person name="Rasinkangas P."/>
            <person name="Parkhill J."/>
            <person name="Rea M.C."/>
            <person name="O'Sullivan O."/>
            <person name="Ritari J."/>
            <person name="Douillard F.P."/>
            <person name="Paul Ross R."/>
            <person name="Yang R."/>
            <person name="Briner A.E."/>
            <person name="Felis G.E."/>
            <person name="de Vos W.M."/>
            <person name="Barrangou R."/>
            <person name="Klaenhammer T.R."/>
            <person name="Caufield P.W."/>
            <person name="Cui Y."/>
            <person name="Zhang H."/>
            <person name="O'Toole P.W."/>
        </authorList>
    </citation>
    <scope>NUCLEOTIDE SEQUENCE [LARGE SCALE GENOMIC DNA]</scope>
    <source>
        <strain evidence="6 7">JCM 15530</strain>
    </source>
</reference>
<name>A0A0R1HSG8_9LACO</name>
<comment type="function">
    <text evidence="5">Participates in chromosomal partition during cell division. May act via the formation of a condensin-like complex containing Smc and ScpA that pull DNA away from mid-cell into both cell halves.</text>
</comment>
<keyword evidence="3 5" id="KW-0159">Chromosome partition</keyword>
<evidence type="ECO:0000256" key="4">
    <source>
        <dbReference type="ARBA" id="ARBA00023306"/>
    </source>
</evidence>
<dbReference type="Gene3D" id="1.10.10.10">
    <property type="entry name" value="Winged helix-like DNA-binding domain superfamily/Winged helix DNA-binding domain"/>
    <property type="match status" value="2"/>
</dbReference>
<comment type="subcellular location">
    <subcellularLocation>
        <location evidence="5">Cytoplasm</location>
    </subcellularLocation>
    <text evidence="5">Associated with two foci at the outer edges of the nucleoid region in young cells, and at four foci within both cell halves in older cells.</text>
</comment>
<organism evidence="6 7">
    <name type="scientific">Secundilactobacillus kimchicus JCM 15530</name>
    <dbReference type="NCBI Taxonomy" id="1302272"/>
    <lineage>
        <taxon>Bacteria</taxon>
        <taxon>Bacillati</taxon>
        <taxon>Bacillota</taxon>
        <taxon>Bacilli</taxon>
        <taxon>Lactobacillales</taxon>
        <taxon>Lactobacillaceae</taxon>
        <taxon>Secundilactobacillus</taxon>
    </lineage>
</organism>
<evidence type="ECO:0000313" key="7">
    <source>
        <dbReference type="Proteomes" id="UP000050911"/>
    </source>
</evidence>
<dbReference type="InterPro" id="IPR036390">
    <property type="entry name" value="WH_DNA-bd_sf"/>
</dbReference>
<dbReference type="NCBIfam" id="TIGR00281">
    <property type="entry name" value="SMC-Scp complex subunit ScpB"/>
    <property type="match status" value="1"/>
</dbReference>
<accession>A0A0R1HSG8</accession>
<keyword evidence="4 5" id="KW-0131">Cell cycle</keyword>
<dbReference type="GO" id="GO:0005737">
    <property type="term" value="C:cytoplasm"/>
    <property type="evidence" value="ECO:0007669"/>
    <property type="project" value="UniProtKB-SubCell"/>
</dbReference>
<dbReference type="PATRIC" id="fig|1302272.5.peg.303"/>
<proteinExistence type="inferred from homology"/>
<dbReference type="InterPro" id="IPR005234">
    <property type="entry name" value="ScpB_csome_segregation"/>
</dbReference>
<dbReference type="PANTHER" id="PTHR34298">
    <property type="entry name" value="SEGREGATION AND CONDENSATION PROTEIN B"/>
    <property type="match status" value="1"/>
</dbReference>
<dbReference type="GO" id="GO:0051301">
    <property type="term" value="P:cell division"/>
    <property type="evidence" value="ECO:0007669"/>
    <property type="project" value="UniProtKB-KW"/>
</dbReference>
<dbReference type="InterPro" id="IPR036388">
    <property type="entry name" value="WH-like_DNA-bd_sf"/>
</dbReference>
<evidence type="ECO:0000256" key="2">
    <source>
        <dbReference type="ARBA" id="ARBA00022618"/>
    </source>
</evidence>
<evidence type="ECO:0000313" key="6">
    <source>
        <dbReference type="EMBL" id="KRK49382.1"/>
    </source>
</evidence>
<comment type="subunit">
    <text evidence="5">Homodimer. Homodimerization may be required to stabilize the binding of ScpA to the Smc head domains. Component of a cohesin-like complex composed of ScpA, ScpB and the Smc homodimer, in which ScpA and ScpB bind to the head domain of Smc. The presence of the three proteins is required for the association of the complex with DNA.</text>
</comment>
<protein>
    <recommendedName>
        <fullName evidence="5">Segregation and condensation protein B</fullName>
    </recommendedName>
</protein>
<dbReference type="AlphaFoldDB" id="A0A0R1HSG8"/>